<dbReference type="AlphaFoldDB" id="A0A314YYN7"/>
<protein>
    <submittedName>
        <fullName evidence="2">Uncharacterized protein</fullName>
    </submittedName>
</protein>
<proteinExistence type="predicted"/>
<sequence>MLSEFDRRFHLLPHFDIETIPLRMLPPQEAETFWASQSAKTPQTSTKRGKATRDFDFANPPEKLTWVLTDADNGEWNPYFEGVMVPEKLKKEWAKEFHSVSGNM</sequence>
<feature type="compositionally biased region" description="Polar residues" evidence="1">
    <location>
        <begin position="34"/>
        <end position="46"/>
    </location>
</feature>
<dbReference type="EMBL" id="PJQY01000557">
    <property type="protein sequence ID" value="PQQ09988.1"/>
    <property type="molecule type" value="Genomic_DNA"/>
</dbReference>
<gene>
    <name evidence="2" type="ORF">Pyn_03414</name>
</gene>
<comment type="caution">
    <text evidence="2">The sequence shown here is derived from an EMBL/GenBank/DDBJ whole genome shotgun (WGS) entry which is preliminary data.</text>
</comment>
<organism evidence="2 3">
    <name type="scientific">Prunus yedoensis var. nudiflora</name>
    <dbReference type="NCBI Taxonomy" id="2094558"/>
    <lineage>
        <taxon>Eukaryota</taxon>
        <taxon>Viridiplantae</taxon>
        <taxon>Streptophyta</taxon>
        <taxon>Embryophyta</taxon>
        <taxon>Tracheophyta</taxon>
        <taxon>Spermatophyta</taxon>
        <taxon>Magnoliopsida</taxon>
        <taxon>eudicotyledons</taxon>
        <taxon>Gunneridae</taxon>
        <taxon>Pentapetalae</taxon>
        <taxon>rosids</taxon>
        <taxon>fabids</taxon>
        <taxon>Rosales</taxon>
        <taxon>Rosaceae</taxon>
        <taxon>Amygdaloideae</taxon>
        <taxon>Amygdaleae</taxon>
        <taxon>Prunus</taxon>
    </lineage>
</organism>
<keyword evidence="3" id="KW-1185">Reference proteome</keyword>
<dbReference type="Proteomes" id="UP000250321">
    <property type="component" value="Unassembled WGS sequence"/>
</dbReference>
<feature type="region of interest" description="Disordered" evidence="1">
    <location>
        <begin position="33"/>
        <end position="56"/>
    </location>
</feature>
<accession>A0A314YYN7</accession>
<evidence type="ECO:0000313" key="3">
    <source>
        <dbReference type="Proteomes" id="UP000250321"/>
    </source>
</evidence>
<dbReference type="OrthoDB" id="10072024at2759"/>
<name>A0A314YYN7_PRUYE</name>
<evidence type="ECO:0000313" key="2">
    <source>
        <dbReference type="EMBL" id="PQQ09988.1"/>
    </source>
</evidence>
<evidence type="ECO:0000256" key="1">
    <source>
        <dbReference type="SAM" id="MobiDB-lite"/>
    </source>
</evidence>
<reference evidence="2 3" key="1">
    <citation type="submission" date="2018-02" db="EMBL/GenBank/DDBJ databases">
        <title>Draft genome of wild Prunus yedoensis var. nudiflora.</title>
        <authorList>
            <person name="Baek S."/>
            <person name="Kim J.-H."/>
            <person name="Choi K."/>
            <person name="Kim G.-B."/>
            <person name="Cho A."/>
            <person name="Jang H."/>
            <person name="Shin C.-H."/>
            <person name="Yu H.-J."/>
            <person name="Mun J.-H."/>
        </authorList>
    </citation>
    <scope>NUCLEOTIDE SEQUENCE [LARGE SCALE GENOMIC DNA]</scope>
    <source>
        <strain evidence="3">cv. Jeju island</strain>
        <tissue evidence="2">Leaf</tissue>
    </source>
</reference>